<feature type="domain" description="Putative regulatory protein FmdB zinc ribbon" evidence="2">
    <location>
        <begin position="1"/>
        <end position="42"/>
    </location>
</feature>
<dbReference type="Proteomes" id="UP000886058">
    <property type="component" value="Unassembled WGS sequence"/>
</dbReference>
<dbReference type="PANTHER" id="PTHR34404:SF2">
    <property type="entry name" value="CONSERVED SERINE RICH PROTEIN"/>
    <property type="match status" value="1"/>
</dbReference>
<protein>
    <submittedName>
        <fullName evidence="3">Zinc ribbon domain-containing protein</fullName>
    </submittedName>
</protein>
<dbReference type="AlphaFoldDB" id="A0A7C5HFQ3"/>
<dbReference type="SMART" id="SM00834">
    <property type="entry name" value="CxxC_CXXC_SSSS"/>
    <property type="match status" value="1"/>
</dbReference>
<dbReference type="NCBIfam" id="TIGR02605">
    <property type="entry name" value="CxxC_CxxC_SSSS"/>
    <property type="match status" value="1"/>
</dbReference>
<feature type="region of interest" description="Disordered" evidence="1">
    <location>
        <begin position="63"/>
        <end position="87"/>
    </location>
</feature>
<dbReference type="Pfam" id="PF09723">
    <property type="entry name" value="Zn_ribbon_8"/>
    <property type="match status" value="1"/>
</dbReference>
<sequence>MPTYHYRCSKCGHEEDIFQRMTDDSLTKCTKCDEESFERVISAEGGFVLKGSGFYGTDYCGSKSSSGGSGSAGASGGCSTGACPFAQ</sequence>
<feature type="compositionally biased region" description="Gly residues" evidence="1">
    <location>
        <begin position="67"/>
        <end position="79"/>
    </location>
</feature>
<evidence type="ECO:0000259" key="2">
    <source>
        <dbReference type="SMART" id="SM00834"/>
    </source>
</evidence>
<comment type="caution">
    <text evidence="3">The sequence shown here is derived from an EMBL/GenBank/DDBJ whole genome shotgun (WGS) entry which is preliminary data.</text>
</comment>
<dbReference type="InterPro" id="IPR013429">
    <property type="entry name" value="Regulatory_FmdB_Zinc_ribbon"/>
</dbReference>
<organism evidence="3">
    <name type="scientific">Chlorobaculum parvum</name>
    <dbReference type="NCBI Taxonomy" id="274539"/>
    <lineage>
        <taxon>Bacteria</taxon>
        <taxon>Pseudomonadati</taxon>
        <taxon>Chlorobiota</taxon>
        <taxon>Chlorobiia</taxon>
        <taxon>Chlorobiales</taxon>
        <taxon>Chlorobiaceae</taxon>
        <taxon>Chlorobaculum</taxon>
    </lineage>
</organism>
<evidence type="ECO:0000313" key="3">
    <source>
        <dbReference type="EMBL" id="HHE32661.1"/>
    </source>
</evidence>
<proteinExistence type="predicted"/>
<dbReference type="EMBL" id="DRSQ01000180">
    <property type="protein sequence ID" value="HHE32661.1"/>
    <property type="molecule type" value="Genomic_DNA"/>
</dbReference>
<gene>
    <name evidence="3" type="ORF">ENL07_08615</name>
</gene>
<evidence type="ECO:0000256" key="1">
    <source>
        <dbReference type="SAM" id="MobiDB-lite"/>
    </source>
</evidence>
<reference evidence="3" key="1">
    <citation type="journal article" date="2020" name="mSystems">
        <title>Genome- and Community-Level Interaction Insights into Carbon Utilization and Element Cycling Functions of Hydrothermarchaeota in Hydrothermal Sediment.</title>
        <authorList>
            <person name="Zhou Z."/>
            <person name="Liu Y."/>
            <person name="Xu W."/>
            <person name="Pan J."/>
            <person name="Luo Z.H."/>
            <person name="Li M."/>
        </authorList>
    </citation>
    <scope>NUCLEOTIDE SEQUENCE [LARGE SCALE GENOMIC DNA]</scope>
    <source>
        <strain evidence="3">HyVt-633</strain>
    </source>
</reference>
<name>A0A7C5HFQ3_9CHLB</name>
<accession>A0A7C5HFQ3</accession>
<dbReference type="PANTHER" id="PTHR34404">
    <property type="entry name" value="REGULATORY PROTEIN, FMDB FAMILY"/>
    <property type="match status" value="1"/>
</dbReference>